<dbReference type="Gene3D" id="1.20.5.1930">
    <property type="match status" value="1"/>
</dbReference>
<evidence type="ECO:0000256" key="2">
    <source>
        <dbReference type="ARBA" id="ARBA00022777"/>
    </source>
</evidence>
<dbReference type="EMBL" id="BAABIW010000009">
    <property type="protein sequence ID" value="GAA5022188.1"/>
    <property type="molecule type" value="Genomic_DNA"/>
</dbReference>
<dbReference type="PANTHER" id="PTHR24421">
    <property type="entry name" value="NITRATE/NITRITE SENSOR PROTEIN NARX-RELATED"/>
    <property type="match status" value="1"/>
</dbReference>
<feature type="transmembrane region" description="Helical" evidence="5">
    <location>
        <begin position="70"/>
        <end position="92"/>
    </location>
</feature>
<keyword evidence="5" id="KW-1133">Transmembrane helix</keyword>
<dbReference type="CDD" id="cd16917">
    <property type="entry name" value="HATPase_UhpB-NarQ-NarX-like"/>
    <property type="match status" value="1"/>
</dbReference>
<proteinExistence type="predicted"/>
<evidence type="ECO:0000313" key="7">
    <source>
        <dbReference type="EMBL" id="GAA5022188.1"/>
    </source>
</evidence>
<dbReference type="Proteomes" id="UP001500427">
    <property type="component" value="Unassembled WGS sequence"/>
</dbReference>
<keyword evidence="2" id="KW-0418">Kinase</keyword>
<feature type="transmembrane region" description="Helical" evidence="5">
    <location>
        <begin position="246"/>
        <end position="269"/>
    </location>
</feature>
<evidence type="ECO:0000256" key="4">
    <source>
        <dbReference type="SAM" id="MobiDB-lite"/>
    </source>
</evidence>
<dbReference type="Pfam" id="PF07730">
    <property type="entry name" value="HisKA_3"/>
    <property type="match status" value="1"/>
</dbReference>
<reference evidence="8" key="1">
    <citation type="journal article" date="2019" name="Int. J. Syst. Evol. Microbiol.">
        <title>The Global Catalogue of Microorganisms (GCM) 10K type strain sequencing project: providing services to taxonomists for standard genome sequencing and annotation.</title>
        <authorList>
            <consortium name="The Broad Institute Genomics Platform"/>
            <consortium name="The Broad Institute Genome Sequencing Center for Infectious Disease"/>
            <person name="Wu L."/>
            <person name="Ma J."/>
        </authorList>
    </citation>
    <scope>NUCLEOTIDE SEQUENCE [LARGE SCALE GENOMIC DNA]</scope>
    <source>
        <strain evidence="8">JCM 17687</strain>
    </source>
</reference>
<accession>A0ABP9J8N1</accession>
<evidence type="ECO:0000313" key="8">
    <source>
        <dbReference type="Proteomes" id="UP001500427"/>
    </source>
</evidence>
<keyword evidence="3" id="KW-0902">Two-component regulatory system</keyword>
<dbReference type="Gene3D" id="3.30.565.10">
    <property type="entry name" value="Histidine kinase-like ATPase, C-terminal domain"/>
    <property type="match status" value="1"/>
</dbReference>
<keyword evidence="5" id="KW-0812">Transmembrane</keyword>
<sequence>MLSHQSSDHHDPGALRPGGVAVTRPVDPPLPDGRPAVGPEDPPSPPAWWTLADGVVPPPTRPLPSRRRTLLQLGLAAAVVIVTVVVGTSFAASRLAEREAVTDAAHTTNLLALAVVQPALEDALLTGDAAAYAAFDRVVRARVLPNGIVRVKLWTPDGTVVYADESRLVGQRFPLGDEQRETLAKPTTRAEVSALDRSENEFERYGGKLLEVYRPVWTPSGSELLFEVYGDYEPVSARAFDLWRGLAGVLTSSLLLLLVLLAPLIWRLLDRLGAAQAQRESLLRRAVDASAGERRRIAADLHDGPVQDLVASSLVVSGAAEAARADGRPALSANIAEAGSTVRASIASLRSLLVDLYPSRLADAGLAAAVSDLARPLAGRGIHVDVSVDEDEAARLGEAAQQVAHRVVREGLRNVVRHADARHVTIRLGRGGVDDRDHDVGQDFGQDFEQDLGQDVDRVFDDVFDGDDHGDHDPARPVVLVLHDDGVGFDPAAVLPGPEGHFGIRVLADVATDVGAVLRVRSAPGRGTTWLLALPVEEDR</sequence>
<dbReference type="InterPro" id="IPR036890">
    <property type="entry name" value="HATPase_C_sf"/>
</dbReference>
<keyword evidence="8" id="KW-1185">Reference proteome</keyword>
<evidence type="ECO:0000256" key="5">
    <source>
        <dbReference type="SAM" id="Phobius"/>
    </source>
</evidence>
<dbReference type="InterPro" id="IPR011712">
    <property type="entry name" value="Sig_transdc_His_kin_sub3_dim/P"/>
</dbReference>
<dbReference type="SUPFAM" id="SSF55874">
    <property type="entry name" value="ATPase domain of HSP90 chaperone/DNA topoisomerase II/histidine kinase"/>
    <property type="match status" value="1"/>
</dbReference>
<evidence type="ECO:0000259" key="6">
    <source>
        <dbReference type="Pfam" id="PF07730"/>
    </source>
</evidence>
<dbReference type="InterPro" id="IPR050482">
    <property type="entry name" value="Sensor_HK_TwoCompSys"/>
</dbReference>
<organism evidence="7 8">
    <name type="scientific">Terrabacter aeriphilus</name>
    <dbReference type="NCBI Taxonomy" id="515662"/>
    <lineage>
        <taxon>Bacteria</taxon>
        <taxon>Bacillati</taxon>
        <taxon>Actinomycetota</taxon>
        <taxon>Actinomycetes</taxon>
        <taxon>Micrococcales</taxon>
        <taxon>Intrasporangiaceae</taxon>
        <taxon>Terrabacter</taxon>
    </lineage>
</organism>
<feature type="region of interest" description="Disordered" evidence="4">
    <location>
        <begin position="1"/>
        <end position="46"/>
    </location>
</feature>
<gene>
    <name evidence="7" type="ORF">GCM10023258_12210</name>
</gene>
<feature type="compositionally biased region" description="Basic and acidic residues" evidence="4">
    <location>
        <begin position="1"/>
        <end position="13"/>
    </location>
</feature>
<evidence type="ECO:0000256" key="1">
    <source>
        <dbReference type="ARBA" id="ARBA00022679"/>
    </source>
</evidence>
<comment type="caution">
    <text evidence="7">The sequence shown here is derived from an EMBL/GenBank/DDBJ whole genome shotgun (WGS) entry which is preliminary data.</text>
</comment>
<name>A0ABP9J8N1_9MICO</name>
<feature type="domain" description="Signal transduction histidine kinase subgroup 3 dimerisation and phosphoacceptor" evidence="6">
    <location>
        <begin position="293"/>
        <end position="360"/>
    </location>
</feature>
<keyword evidence="5" id="KW-0472">Membrane</keyword>
<evidence type="ECO:0000256" key="3">
    <source>
        <dbReference type="ARBA" id="ARBA00023012"/>
    </source>
</evidence>
<keyword evidence="1" id="KW-0808">Transferase</keyword>
<protein>
    <recommendedName>
        <fullName evidence="6">Signal transduction histidine kinase subgroup 3 dimerisation and phosphoacceptor domain-containing protein</fullName>
    </recommendedName>
</protein>